<accession>A0AAN3A725</accession>
<gene>
    <name evidence="4" type="ORF">BACOVA_03059</name>
</gene>
<evidence type="ECO:0000259" key="1">
    <source>
        <dbReference type="Pfam" id="PF05272"/>
    </source>
</evidence>
<dbReference type="AlphaFoldDB" id="A0AAN3A725"/>
<dbReference type="SUPFAM" id="SSF52540">
    <property type="entry name" value="P-loop containing nucleoside triphosphate hydrolases"/>
    <property type="match status" value="1"/>
</dbReference>
<evidence type="ECO:0000259" key="2">
    <source>
        <dbReference type="Pfam" id="PF08800"/>
    </source>
</evidence>
<feature type="domain" description="BT4734-like N-terminal" evidence="2">
    <location>
        <begin position="67"/>
        <end position="200"/>
    </location>
</feature>
<dbReference type="PANTHER" id="PTHR34985:SF1">
    <property type="entry name" value="SLR0554 PROTEIN"/>
    <property type="match status" value="1"/>
</dbReference>
<feature type="domain" description="Virulence-associated protein E-like" evidence="1">
    <location>
        <begin position="419"/>
        <end position="631"/>
    </location>
</feature>
<dbReference type="InterPro" id="IPR014907">
    <property type="entry name" value="BT4734-like_N"/>
</dbReference>
<sequence length="707" mass="82506">MIVEKIDKNRMKVTLIRQDNGSGKETLSICETGTLFDKMKTETKAGHITALRGIIPLLEGTYARYEHIDKLPYIYSAVEYTRTKEGERKMKQYNGLVQLEVSRLAGGSEAEFVKRQAALLPQTFAAFCGSSGRSVKIWVRFALPDDGGLPTKEAEAELFHVHAYWLAVKCYQPMLPFDIDLKEPVLAQRCRMTLDESPYYNPDAVPFCLEQPLMMPGEETFRQRKLGEKNPLLRLQPGYESAQTFTKIYEAALNRALQEMEDWKRGDDLQPLLVRLAEHCFKAGLPEEEAIRQTMIHYYREEEEQVIRSILHNLYQECKGFGKKSSINKEQETAFLLEEFMKRRYEFRYNTVQDDLEYRQRDSVHFCFKPVDKRVRNSIAINALKEGISAWDRDVDRFLNSECVPLYNPVEEYLYETGRWDGKDRIRALAGLVPCDNPHWQELFYRWFLSMVAHWRGVDRQHGNNTSPLLVGSQGYRKSTFCRIILPPELRFGYTDSIDFKSKQEAERYLGRFFLINIDEFDQINVSQQGFLKHLLQKPVANLRKPYGNTIREMRRYASFIGTSNQKDLLTDPSGSRRFICIEVTAPINTNVTINYKQLYAQAMEAIYKGERYWLNDEDENILKQTNREFEQASPLEQLFHCYLNPVEEDMEGEWLTAMQILSYLQTKTRDKLAINKVGQFGRALQKLNIPCRKSRKGTLYHLMKVE</sequence>
<organism evidence="4 5">
    <name type="scientific">Bacteroides ovatus (strain ATCC 8483 / DSM 1896 / JCM 5824 / BCRC 10623 / CCUG 4943 / NCTC 11153)</name>
    <dbReference type="NCBI Taxonomy" id="411476"/>
    <lineage>
        <taxon>Bacteria</taxon>
        <taxon>Pseudomonadati</taxon>
        <taxon>Bacteroidota</taxon>
        <taxon>Bacteroidia</taxon>
        <taxon>Bacteroidales</taxon>
        <taxon>Bacteroidaceae</taxon>
        <taxon>Bacteroides</taxon>
    </lineage>
</organism>
<dbReference type="Pfam" id="PF12990">
    <property type="entry name" value="DUF3874"/>
    <property type="match status" value="1"/>
</dbReference>
<comment type="caution">
    <text evidence="4">The sequence shown here is derived from an EMBL/GenBank/DDBJ whole genome shotgun (WGS) entry which is preliminary data.</text>
</comment>
<reference evidence="5" key="2">
    <citation type="submission" date="2007-04" db="EMBL/GenBank/DDBJ databases">
        <title>Draft genome sequence of Bacteroides ovatus (ATCC 8483).</title>
        <authorList>
            <person name="Sudarsanam P."/>
            <person name="Ley R."/>
            <person name="Guruge J."/>
            <person name="Turnbaugh P.J."/>
            <person name="Mahowald M."/>
            <person name="Liep D."/>
            <person name="Gordon J."/>
        </authorList>
    </citation>
    <scope>NUCLEOTIDE SEQUENCE [LARGE SCALE GENOMIC DNA]</scope>
    <source>
        <strain evidence="5">ATCC 8483 / DSM 1896 / JCM 5824 / BCRC 10623 / CCUG 4943 / NCTC 11153</strain>
    </source>
</reference>
<dbReference type="EMBL" id="AAXF02000050">
    <property type="protein sequence ID" value="EDO11157.1"/>
    <property type="molecule type" value="Genomic_DNA"/>
</dbReference>
<evidence type="ECO:0000313" key="5">
    <source>
        <dbReference type="Proteomes" id="UP000005475"/>
    </source>
</evidence>
<proteinExistence type="predicted"/>
<dbReference type="InterPro" id="IPR024450">
    <property type="entry name" value="DUF3874"/>
</dbReference>
<feature type="domain" description="DUF3874" evidence="3">
    <location>
        <begin position="634"/>
        <end position="702"/>
    </location>
</feature>
<dbReference type="Proteomes" id="UP000005475">
    <property type="component" value="Unassembled WGS sequence"/>
</dbReference>
<evidence type="ECO:0000259" key="3">
    <source>
        <dbReference type="Pfam" id="PF12990"/>
    </source>
</evidence>
<dbReference type="InterPro" id="IPR027417">
    <property type="entry name" value="P-loop_NTPase"/>
</dbReference>
<evidence type="ECO:0000313" key="4">
    <source>
        <dbReference type="EMBL" id="EDO11157.1"/>
    </source>
</evidence>
<protein>
    <submittedName>
        <fullName evidence="4">VirE N-terminal domain protein</fullName>
    </submittedName>
</protein>
<dbReference type="Pfam" id="PF08800">
    <property type="entry name" value="BT4734-like_N"/>
    <property type="match status" value="1"/>
</dbReference>
<dbReference type="PANTHER" id="PTHR34985">
    <property type="entry name" value="SLR0554 PROTEIN"/>
    <property type="match status" value="1"/>
</dbReference>
<dbReference type="Pfam" id="PF05272">
    <property type="entry name" value="VapE-like_dom"/>
    <property type="match status" value="1"/>
</dbReference>
<dbReference type="InterPro" id="IPR007936">
    <property type="entry name" value="VapE-like_dom"/>
</dbReference>
<name>A0AAN3A725_BACO1</name>
<reference evidence="4 5" key="1">
    <citation type="submission" date="2007-03" db="EMBL/GenBank/DDBJ databases">
        <authorList>
            <person name="Fulton L."/>
            <person name="Clifton S."/>
            <person name="Fulton B."/>
            <person name="Xu J."/>
            <person name="Minx P."/>
            <person name="Pepin K.H."/>
            <person name="Johnson M."/>
            <person name="Thiruvilangam P."/>
            <person name="Bhonagiri V."/>
            <person name="Nash W.E."/>
            <person name="Mardis E.R."/>
            <person name="Wilson R.K."/>
        </authorList>
    </citation>
    <scope>NUCLEOTIDE SEQUENCE [LARGE SCALE GENOMIC DNA]</scope>
    <source>
        <strain evidence="5">ATCC 8483 / DSM 1896 / JCM 5824 / BCRC 10623 / CCUG 4943 / NCTC 11153</strain>
    </source>
</reference>